<evidence type="ECO:0000313" key="14">
    <source>
        <dbReference type="Proteomes" id="UP001320420"/>
    </source>
</evidence>
<evidence type="ECO:0000256" key="11">
    <source>
        <dbReference type="SAM" id="Phobius"/>
    </source>
</evidence>
<feature type="transmembrane region" description="Helical" evidence="11">
    <location>
        <begin position="157"/>
        <end position="183"/>
    </location>
</feature>
<dbReference type="Pfam" id="PF03798">
    <property type="entry name" value="TRAM_LAG1_CLN8"/>
    <property type="match status" value="1"/>
</dbReference>
<keyword evidence="8" id="KW-0325">Glycoprotein</keyword>
<dbReference type="AlphaFoldDB" id="A0AAN9UI09"/>
<feature type="transmembrane region" description="Helical" evidence="11">
    <location>
        <begin position="203"/>
        <end position="220"/>
    </location>
</feature>
<evidence type="ECO:0000256" key="10">
    <source>
        <dbReference type="SAM" id="MobiDB-lite"/>
    </source>
</evidence>
<keyword evidence="5" id="KW-0256">Endoplasmic reticulum</keyword>
<protein>
    <submittedName>
        <fullName evidence="13">Sphingosine N-acyltransferase lag1</fullName>
    </submittedName>
</protein>
<feature type="transmembrane region" description="Helical" evidence="11">
    <location>
        <begin position="254"/>
        <end position="276"/>
    </location>
</feature>
<evidence type="ECO:0000256" key="4">
    <source>
        <dbReference type="ARBA" id="ARBA00022692"/>
    </source>
</evidence>
<dbReference type="PANTHER" id="PTHR12560">
    <property type="entry name" value="LONGEVITY ASSURANCE FACTOR 1 LAG1"/>
    <property type="match status" value="1"/>
</dbReference>
<reference evidence="13 14" key="1">
    <citation type="submission" date="2024-02" db="EMBL/GenBank/DDBJ databases">
        <title>De novo assembly and annotation of 12 fungi associated with fruit tree decline syndrome in Ontario, Canada.</title>
        <authorList>
            <person name="Sulman M."/>
            <person name="Ellouze W."/>
            <person name="Ilyukhin E."/>
        </authorList>
    </citation>
    <scope>NUCLEOTIDE SEQUENCE [LARGE SCALE GENOMIC DNA]</scope>
    <source>
        <strain evidence="13 14">M11/M66-122</strain>
    </source>
</reference>
<evidence type="ECO:0000256" key="7">
    <source>
        <dbReference type="ARBA" id="ARBA00023136"/>
    </source>
</evidence>
<evidence type="ECO:0000256" key="5">
    <source>
        <dbReference type="ARBA" id="ARBA00022824"/>
    </source>
</evidence>
<feature type="transmembrane region" description="Helical" evidence="11">
    <location>
        <begin position="36"/>
        <end position="53"/>
    </location>
</feature>
<evidence type="ECO:0000256" key="2">
    <source>
        <dbReference type="ARBA" id="ARBA00009808"/>
    </source>
</evidence>
<dbReference type="PROSITE" id="PS50922">
    <property type="entry name" value="TLC"/>
    <property type="match status" value="1"/>
</dbReference>
<dbReference type="Proteomes" id="UP001320420">
    <property type="component" value="Unassembled WGS sequence"/>
</dbReference>
<dbReference type="GO" id="GO:0005789">
    <property type="term" value="C:endoplasmic reticulum membrane"/>
    <property type="evidence" value="ECO:0007669"/>
    <property type="project" value="UniProtKB-SubCell"/>
</dbReference>
<evidence type="ECO:0000256" key="1">
    <source>
        <dbReference type="ARBA" id="ARBA00004477"/>
    </source>
</evidence>
<keyword evidence="6 11" id="KW-1133">Transmembrane helix</keyword>
<keyword evidence="4 9" id="KW-0812">Transmembrane</keyword>
<dbReference type="SMART" id="SM00724">
    <property type="entry name" value="TLC"/>
    <property type="match status" value="1"/>
</dbReference>
<feature type="region of interest" description="Disordered" evidence="10">
    <location>
        <begin position="322"/>
        <end position="348"/>
    </location>
</feature>
<keyword evidence="3" id="KW-0808">Transferase</keyword>
<accession>A0AAN9UI09</accession>
<feature type="domain" description="TLC" evidence="12">
    <location>
        <begin position="71"/>
        <end position="287"/>
    </location>
</feature>
<dbReference type="PANTHER" id="PTHR12560:SF11">
    <property type="entry name" value="CERAMIDE SYNTHASE LAC1-RELATED"/>
    <property type="match status" value="1"/>
</dbReference>
<keyword evidence="7 9" id="KW-0472">Membrane</keyword>
<keyword evidence="14" id="KW-1185">Reference proteome</keyword>
<comment type="caution">
    <text evidence="13">The sequence shown here is derived from an EMBL/GenBank/DDBJ whole genome shotgun (WGS) entry which is preliminary data.</text>
</comment>
<dbReference type="EMBL" id="JAKJXP020000092">
    <property type="protein sequence ID" value="KAK7747177.1"/>
    <property type="molecule type" value="Genomic_DNA"/>
</dbReference>
<evidence type="ECO:0000259" key="12">
    <source>
        <dbReference type="PROSITE" id="PS50922"/>
    </source>
</evidence>
<proteinExistence type="inferred from homology"/>
<evidence type="ECO:0000256" key="6">
    <source>
        <dbReference type="ARBA" id="ARBA00022989"/>
    </source>
</evidence>
<evidence type="ECO:0000256" key="3">
    <source>
        <dbReference type="ARBA" id="ARBA00022679"/>
    </source>
</evidence>
<dbReference type="GO" id="GO:0050291">
    <property type="term" value="F:sphingosine N-acyltransferase activity"/>
    <property type="evidence" value="ECO:0007669"/>
    <property type="project" value="InterPro"/>
</dbReference>
<name>A0AAN9UI09_9PEZI</name>
<feature type="transmembrane region" description="Helical" evidence="11">
    <location>
        <begin position="125"/>
        <end position="145"/>
    </location>
</feature>
<feature type="transmembrane region" description="Helical" evidence="11">
    <location>
        <begin position="82"/>
        <end position="105"/>
    </location>
</feature>
<evidence type="ECO:0000256" key="8">
    <source>
        <dbReference type="ARBA" id="ARBA00023180"/>
    </source>
</evidence>
<dbReference type="InterPro" id="IPR016439">
    <property type="entry name" value="Lag1/Lac1-like"/>
</dbReference>
<sequence length="348" mass="39971">MGEPELYPLLHYGTGAAANKGDGPGPRQYGKGPWDVALVAFYTIVLAFTREFISQEILRPLALHYGLKSRGKQARFMEQTYTVLYCLLLGPAGLYVMSRTPVWYFDTRGMYEAFPHKTHEACFKFYYLFQAAYWLHQALVMLLGLEKRRKDFRELVAHHIVTVALIALSYRFHFTYMGIAVYTTHDISDMFLAGSKALNYIDSPMVGPFYGVFVCAWIYLRHYLNLRIIASLFTEFRSVGPYELDWEAEQYKCLLSNVITFVLLAALQALNLFWLYCVLRNGYKFVVYKSRKDDRSEESEGEEVERYGGDVKESLVHFDALPHGNEGNMIKTAGKVNGAPSPRKRDVQ</sequence>
<gene>
    <name evidence="13" type="primary">LAG1_1</name>
    <name evidence="13" type="ORF">SLS62_009119</name>
</gene>
<evidence type="ECO:0000256" key="9">
    <source>
        <dbReference type="PROSITE-ProRule" id="PRU00205"/>
    </source>
</evidence>
<comment type="subcellular location">
    <subcellularLocation>
        <location evidence="1">Endoplasmic reticulum membrane</location>
        <topology evidence="1">Multi-pass membrane protein</topology>
    </subcellularLocation>
</comment>
<evidence type="ECO:0000313" key="13">
    <source>
        <dbReference type="EMBL" id="KAK7747177.1"/>
    </source>
</evidence>
<dbReference type="InterPro" id="IPR006634">
    <property type="entry name" value="TLC-dom"/>
</dbReference>
<dbReference type="GO" id="GO:0046513">
    <property type="term" value="P:ceramide biosynthetic process"/>
    <property type="evidence" value="ECO:0007669"/>
    <property type="project" value="InterPro"/>
</dbReference>
<organism evidence="13 14">
    <name type="scientific">Diatrype stigma</name>
    <dbReference type="NCBI Taxonomy" id="117547"/>
    <lineage>
        <taxon>Eukaryota</taxon>
        <taxon>Fungi</taxon>
        <taxon>Dikarya</taxon>
        <taxon>Ascomycota</taxon>
        <taxon>Pezizomycotina</taxon>
        <taxon>Sordariomycetes</taxon>
        <taxon>Xylariomycetidae</taxon>
        <taxon>Xylariales</taxon>
        <taxon>Diatrypaceae</taxon>
        <taxon>Diatrype</taxon>
    </lineage>
</organism>
<comment type="similarity">
    <text evidence="2">Belongs to the sphingosine N-acyltransferase family.</text>
</comment>